<gene>
    <name evidence="2" type="ORF">DA792_19585</name>
</gene>
<protein>
    <submittedName>
        <fullName evidence="2">Uncharacterized protein</fullName>
    </submittedName>
</protein>
<name>A0A2R4M8U3_9RHOB</name>
<evidence type="ECO:0000313" key="2">
    <source>
        <dbReference type="EMBL" id="AVW93548.1"/>
    </source>
</evidence>
<dbReference type="KEGG" id="cbak:DA792_19585"/>
<proteinExistence type="predicted"/>
<sequence length="165" mass="18470">MKNPRGRKETSEHFTKLLRNTMQTPAWRALSPKAQALYPWFKLEWHGPNMNNNGAIRFSVRQAAQALGVSSNDTAAKAIHELQAKGFLVVREMARLGTSGAARSTAFEITELSMPHSGDATGRKLYLEWSKHNDFPVYKMPANNPKGRNGKQNPILKIVTDSPNR</sequence>
<feature type="region of interest" description="Disordered" evidence="1">
    <location>
        <begin position="142"/>
        <end position="165"/>
    </location>
</feature>
<dbReference type="AlphaFoldDB" id="A0A2R4M8U3"/>
<organism evidence="2 3">
    <name type="scientific">Celeribacter baekdonensis</name>
    <dbReference type="NCBI Taxonomy" id="875171"/>
    <lineage>
        <taxon>Bacteria</taxon>
        <taxon>Pseudomonadati</taxon>
        <taxon>Pseudomonadota</taxon>
        <taxon>Alphaproteobacteria</taxon>
        <taxon>Rhodobacterales</taxon>
        <taxon>Roseobacteraceae</taxon>
        <taxon>Celeribacter</taxon>
    </lineage>
</organism>
<evidence type="ECO:0000313" key="3">
    <source>
        <dbReference type="Proteomes" id="UP000241447"/>
    </source>
</evidence>
<dbReference type="Proteomes" id="UP000241447">
    <property type="component" value="Chromosome"/>
</dbReference>
<dbReference type="OrthoDB" id="6058756at2"/>
<accession>A0A2R4M8U3</accession>
<dbReference type="EMBL" id="CP028475">
    <property type="protein sequence ID" value="AVW93548.1"/>
    <property type="molecule type" value="Genomic_DNA"/>
</dbReference>
<evidence type="ECO:0000256" key="1">
    <source>
        <dbReference type="SAM" id="MobiDB-lite"/>
    </source>
</evidence>
<reference evidence="2 3" key="1">
    <citation type="submission" date="2018-03" db="EMBL/GenBank/DDBJ databases">
        <title>The Complete Genome of Celeribacter baekdonensis strain LH4, a Thiosulfate-Oxidizing Alphaproteobacterium Isolated from Gulf of Mexico Continental Slope Sediments.</title>
        <authorList>
            <person name="Flood B.E."/>
            <person name="Bailey J.V."/>
            <person name="Leprich D."/>
        </authorList>
    </citation>
    <scope>NUCLEOTIDE SEQUENCE [LARGE SCALE GENOMIC DNA]</scope>
    <source>
        <strain evidence="2 3">LH4</strain>
    </source>
</reference>